<feature type="compositionally biased region" description="Polar residues" evidence="1">
    <location>
        <begin position="54"/>
        <end position="64"/>
    </location>
</feature>
<protein>
    <submittedName>
        <fullName evidence="2">Uncharacterized protein</fullName>
    </submittedName>
</protein>
<evidence type="ECO:0000256" key="1">
    <source>
        <dbReference type="SAM" id="MobiDB-lite"/>
    </source>
</evidence>
<feature type="compositionally biased region" description="Polar residues" evidence="1">
    <location>
        <begin position="34"/>
        <end position="43"/>
    </location>
</feature>
<keyword evidence="3" id="KW-1185">Reference proteome</keyword>
<feature type="region of interest" description="Disordered" evidence="1">
    <location>
        <begin position="23"/>
        <end position="181"/>
    </location>
</feature>
<proteinExistence type="predicted"/>
<organism evidence="2 3">
    <name type="scientific">Tricholomella constricta</name>
    <dbReference type="NCBI Taxonomy" id="117010"/>
    <lineage>
        <taxon>Eukaryota</taxon>
        <taxon>Fungi</taxon>
        <taxon>Dikarya</taxon>
        <taxon>Basidiomycota</taxon>
        <taxon>Agaricomycotina</taxon>
        <taxon>Agaricomycetes</taxon>
        <taxon>Agaricomycetidae</taxon>
        <taxon>Agaricales</taxon>
        <taxon>Tricholomatineae</taxon>
        <taxon>Lyophyllaceae</taxon>
        <taxon>Tricholomella</taxon>
    </lineage>
</organism>
<accession>A0A8H5GX90</accession>
<reference evidence="2 3" key="1">
    <citation type="journal article" date="2020" name="ISME J.">
        <title>Uncovering the hidden diversity of litter-decomposition mechanisms in mushroom-forming fungi.</title>
        <authorList>
            <person name="Floudas D."/>
            <person name="Bentzer J."/>
            <person name="Ahren D."/>
            <person name="Johansson T."/>
            <person name="Persson P."/>
            <person name="Tunlid A."/>
        </authorList>
    </citation>
    <scope>NUCLEOTIDE SEQUENCE [LARGE SCALE GENOMIC DNA]</scope>
    <source>
        <strain evidence="2 3">CBS 661.87</strain>
    </source>
</reference>
<dbReference type="Proteomes" id="UP000565441">
    <property type="component" value="Unassembled WGS sequence"/>
</dbReference>
<feature type="compositionally biased region" description="Basic and acidic residues" evidence="1">
    <location>
        <begin position="44"/>
        <end position="53"/>
    </location>
</feature>
<dbReference type="AlphaFoldDB" id="A0A8H5GX90"/>
<feature type="compositionally biased region" description="Basic residues" evidence="1">
    <location>
        <begin position="112"/>
        <end position="124"/>
    </location>
</feature>
<comment type="caution">
    <text evidence="2">The sequence shown here is derived from an EMBL/GenBank/DDBJ whole genome shotgun (WGS) entry which is preliminary data.</text>
</comment>
<gene>
    <name evidence="2" type="ORF">D9615_009836</name>
</gene>
<evidence type="ECO:0000313" key="3">
    <source>
        <dbReference type="Proteomes" id="UP000565441"/>
    </source>
</evidence>
<evidence type="ECO:0000313" key="2">
    <source>
        <dbReference type="EMBL" id="KAF5372677.1"/>
    </source>
</evidence>
<sequence length="181" mass="19777">MNKSGGGVDVWTRWVGDDEAEVEAAAVEGRANPEVQNTNTATEHATRKPDPDQRTPTSFINSPHPTSPHEHPIDCGRDHEPPQQTICQGVGGAESEFGRYDNNTASGPRSTPQHRTRTRTRRPTRNTQAGPGPANANVIHQPTPTSAHPMNTHQLRPRPRTSTKPTNDMPRGGAENKARRP</sequence>
<feature type="compositionally biased region" description="Basic and acidic residues" evidence="1">
    <location>
        <begin position="67"/>
        <end position="81"/>
    </location>
</feature>
<dbReference type="EMBL" id="JAACJP010000042">
    <property type="protein sequence ID" value="KAF5372677.1"/>
    <property type="molecule type" value="Genomic_DNA"/>
</dbReference>
<name>A0A8H5GX90_9AGAR</name>
<feature type="compositionally biased region" description="Polar residues" evidence="1">
    <location>
        <begin position="138"/>
        <end position="154"/>
    </location>
</feature>